<dbReference type="OrthoDB" id="19659at2759"/>
<keyword evidence="4" id="KW-1185">Reference proteome</keyword>
<dbReference type="InterPro" id="IPR028119">
    <property type="entry name" value="Snapin/Pallidin/Snn1"/>
</dbReference>
<dbReference type="Proteomes" id="UP000007797">
    <property type="component" value="Unassembled WGS sequence"/>
</dbReference>
<dbReference type="EMBL" id="GL883026">
    <property type="protein sequence ID" value="EGG15101.1"/>
    <property type="molecule type" value="Genomic_DNA"/>
</dbReference>
<keyword evidence="1" id="KW-0175">Coiled coil</keyword>
<proteinExistence type="predicted"/>
<evidence type="ECO:0008006" key="5">
    <source>
        <dbReference type="Google" id="ProtNLM"/>
    </source>
</evidence>
<dbReference type="GeneID" id="14867768"/>
<dbReference type="Pfam" id="PF14712">
    <property type="entry name" value="Snapin_Pallidin"/>
    <property type="match status" value="1"/>
</dbReference>
<dbReference type="RefSeq" id="XP_004351821.1">
    <property type="nucleotide sequence ID" value="XM_004351769.1"/>
</dbReference>
<evidence type="ECO:0000256" key="1">
    <source>
        <dbReference type="SAM" id="Coils"/>
    </source>
</evidence>
<organism evidence="3 4">
    <name type="scientific">Cavenderia fasciculata</name>
    <name type="common">Slime mold</name>
    <name type="synonym">Dictyostelium fasciculatum</name>
    <dbReference type="NCBI Taxonomy" id="261658"/>
    <lineage>
        <taxon>Eukaryota</taxon>
        <taxon>Amoebozoa</taxon>
        <taxon>Evosea</taxon>
        <taxon>Eumycetozoa</taxon>
        <taxon>Dictyostelia</taxon>
        <taxon>Acytosteliales</taxon>
        <taxon>Cavenderiaceae</taxon>
        <taxon>Cavenderia</taxon>
    </lineage>
</organism>
<accession>F4Q8T2</accession>
<evidence type="ECO:0000313" key="3">
    <source>
        <dbReference type="EMBL" id="EGG15101.1"/>
    </source>
</evidence>
<dbReference type="GO" id="GO:0030133">
    <property type="term" value="C:transport vesicle"/>
    <property type="evidence" value="ECO:0007669"/>
    <property type="project" value="TreeGrafter"/>
</dbReference>
<evidence type="ECO:0000313" key="4">
    <source>
        <dbReference type="Proteomes" id="UP000007797"/>
    </source>
</evidence>
<evidence type="ECO:0000256" key="2">
    <source>
        <dbReference type="SAM" id="MobiDB-lite"/>
    </source>
</evidence>
<name>F4Q8T2_CACFS</name>
<dbReference type="PANTHER" id="PTHR31328">
    <property type="entry name" value="BIOGENESIS OF LYSOSOME-RELATED ORGANELLES COMPLEX 1 SUBUNIT 6"/>
    <property type="match status" value="1"/>
</dbReference>
<dbReference type="OMA" id="IDNAPNI"/>
<dbReference type="GO" id="GO:0031083">
    <property type="term" value="C:BLOC-1 complex"/>
    <property type="evidence" value="ECO:0007669"/>
    <property type="project" value="TreeGrafter"/>
</dbReference>
<dbReference type="PANTHER" id="PTHR31328:SF2">
    <property type="entry name" value="BIOGENESIS OF LYSOSOME-RELATED ORGANELLES COMPLEX 1 SUBUNIT 6"/>
    <property type="match status" value="1"/>
</dbReference>
<feature type="region of interest" description="Disordered" evidence="2">
    <location>
        <begin position="1"/>
        <end position="68"/>
    </location>
</feature>
<dbReference type="KEGG" id="dfa:DFA_09925"/>
<gene>
    <name evidence="3" type="ORF">DFA_09925</name>
</gene>
<feature type="compositionally biased region" description="Low complexity" evidence="2">
    <location>
        <begin position="1"/>
        <end position="67"/>
    </location>
</feature>
<feature type="coiled-coil region" evidence="1">
    <location>
        <begin position="145"/>
        <end position="197"/>
    </location>
</feature>
<feature type="compositionally biased region" description="Low complexity" evidence="2">
    <location>
        <begin position="209"/>
        <end position="225"/>
    </location>
</feature>
<sequence length="231" mass="26131">MTDNTDNSSSNTTTNENETTTSTSTTSTTETTTNNNNVNNNTNNNENTTTTTTTNNIQQQQQPPQVQSSLFVPTPIHTIDIEKELLKSVPDLTEGLLLMTKIPLDAITLKLLELQKEQQILLSLVANENLKLQSVKDVDIIIENITEYLVKIQSLKKDMNNVQERVVKMKKRAGALREKKQLHLVSLNERVEKALQRERDMMAKPTAQLLVQQQQQQNQKARQPLNTNVNL</sequence>
<reference evidence="4" key="1">
    <citation type="journal article" date="2011" name="Genome Res.">
        <title>Phylogeny-wide analysis of social amoeba genomes highlights ancient origins for complex intercellular communication.</title>
        <authorList>
            <person name="Heidel A.J."/>
            <person name="Lawal H.M."/>
            <person name="Felder M."/>
            <person name="Schilde C."/>
            <person name="Helps N.R."/>
            <person name="Tunggal B."/>
            <person name="Rivero F."/>
            <person name="John U."/>
            <person name="Schleicher M."/>
            <person name="Eichinger L."/>
            <person name="Platzer M."/>
            <person name="Noegel A.A."/>
            <person name="Schaap P."/>
            <person name="Gloeckner G."/>
        </authorList>
    </citation>
    <scope>NUCLEOTIDE SEQUENCE [LARGE SCALE GENOMIC DNA]</scope>
    <source>
        <strain evidence="4">SH3</strain>
    </source>
</reference>
<feature type="region of interest" description="Disordered" evidence="2">
    <location>
        <begin position="209"/>
        <end position="231"/>
    </location>
</feature>
<protein>
    <recommendedName>
        <fullName evidence="5">Biogenesis of lysosome-related organelles complex 1 subunit 6</fullName>
    </recommendedName>
</protein>
<dbReference type="AlphaFoldDB" id="F4Q8T2"/>